<sequence>MKLPSALATPWDNLVKFESDRSVAADMDTIEIIHMEITNQGLSEVVDFFKAELVVVTELGYRNWYVDVSGIRDPLLLDRFSDSDDIRVEMKLRTADGDVLNGDGYFHPNVTAAAAAVRGEGVLHGYEDPSKE</sequence>
<keyword evidence="2" id="KW-1185">Reference proteome</keyword>
<evidence type="ECO:0000313" key="2">
    <source>
        <dbReference type="Proteomes" id="UP001597541"/>
    </source>
</evidence>
<organism evidence="1 2">
    <name type="scientific">Paenibacillus gansuensis</name>
    <dbReference type="NCBI Taxonomy" id="306542"/>
    <lineage>
        <taxon>Bacteria</taxon>
        <taxon>Bacillati</taxon>
        <taxon>Bacillota</taxon>
        <taxon>Bacilli</taxon>
        <taxon>Bacillales</taxon>
        <taxon>Paenibacillaceae</taxon>
        <taxon>Paenibacillus</taxon>
    </lineage>
</organism>
<comment type="caution">
    <text evidence="1">The sequence shown here is derived from an EMBL/GenBank/DDBJ whole genome shotgun (WGS) entry which is preliminary data.</text>
</comment>
<dbReference type="Proteomes" id="UP001597541">
    <property type="component" value="Unassembled WGS sequence"/>
</dbReference>
<proteinExistence type="predicted"/>
<accession>A0ABW5P8Y3</accession>
<reference evidence="2" key="1">
    <citation type="journal article" date="2019" name="Int. J. Syst. Evol. Microbiol.">
        <title>The Global Catalogue of Microorganisms (GCM) 10K type strain sequencing project: providing services to taxonomists for standard genome sequencing and annotation.</title>
        <authorList>
            <consortium name="The Broad Institute Genomics Platform"/>
            <consortium name="The Broad Institute Genome Sequencing Center for Infectious Disease"/>
            <person name="Wu L."/>
            <person name="Ma J."/>
        </authorList>
    </citation>
    <scope>NUCLEOTIDE SEQUENCE [LARGE SCALE GENOMIC DNA]</scope>
    <source>
        <strain evidence="2">KCTC 3950</strain>
    </source>
</reference>
<dbReference type="RefSeq" id="WP_377599072.1">
    <property type="nucleotide sequence ID" value="NZ_JBHUME010000002.1"/>
</dbReference>
<gene>
    <name evidence="1" type="ORF">ACFSUF_00570</name>
</gene>
<evidence type="ECO:0000313" key="1">
    <source>
        <dbReference type="EMBL" id="MFD2610909.1"/>
    </source>
</evidence>
<protein>
    <submittedName>
        <fullName evidence="1">Uncharacterized protein</fullName>
    </submittedName>
</protein>
<dbReference type="EMBL" id="JBHUME010000002">
    <property type="protein sequence ID" value="MFD2610909.1"/>
    <property type="molecule type" value="Genomic_DNA"/>
</dbReference>
<name>A0ABW5P8Y3_9BACL</name>